<evidence type="ECO:0000313" key="2">
    <source>
        <dbReference type="EMBL" id="PVZ69631.1"/>
    </source>
</evidence>
<reference evidence="2 3" key="1">
    <citation type="submission" date="2018-04" db="EMBL/GenBank/DDBJ databases">
        <title>Thalassorhabdus spongiae gen. nov., sp. nov., isolated from a marine sponge in South-West Iceland.</title>
        <authorList>
            <person name="Knobloch S."/>
            <person name="Daussin A."/>
            <person name="Johannsson R."/>
            <person name="Marteinsson V.T."/>
        </authorList>
    </citation>
    <scope>NUCLEOTIDE SEQUENCE [LARGE SCALE GENOMIC DNA]</scope>
    <source>
        <strain evidence="2 3">Hp12</strain>
    </source>
</reference>
<dbReference type="Pfam" id="PF01814">
    <property type="entry name" value="Hemerythrin"/>
    <property type="match status" value="1"/>
</dbReference>
<dbReference type="Proteomes" id="UP000244906">
    <property type="component" value="Unassembled WGS sequence"/>
</dbReference>
<dbReference type="Gene3D" id="1.20.120.1370">
    <property type="entry name" value="Regulator of RNA polymerase sigma(70) subunit, domain 4"/>
    <property type="match status" value="1"/>
</dbReference>
<dbReference type="InterPro" id="IPR012312">
    <property type="entry name" value="Hemerythrin-like"/>
</dbReference>
<dbReference type="AlphaFoldDB" id="A0A2V1GVB6"/>
<dbReference type="InterPro" id="IPR038309">
    <property type="entry name" value="Rsd/AlgQ_sf"/>
</dbReference>
<evidence type="ECO:0000259" key="1">
    <source>
        <dbReference type="Pfam" id="PF01814"/>
    </source>
</evidence>
<feature type="domain" description="Hemerythrin-like" evidence="1">
    <location>
        <begin position="75"/>
        <end position="202"/>
    </location>
</feature>
<evidence type="ECO:0000313" key="3">
    <source>
        <dbReference type="Proteomes" id="UP000244906"/>
    </source>
</evidence>
<keyword evidence="3" id="KW-1185">Reference proteome</keyword>
<protein>
    <recommendedName>
        <fullName evidence="1">Hemerythrin-like domain-containing protein</fullName>
    </recommendedName>
</protein>
<dbReference type="EMBL" id="QDDL01000003">
    <property type="protein sequence ID" value="PVZ69631.1"/>
    <property type="molecule type" value="Genomic_DNA"/>
</dbReference>
<proteinExistence type="predicted"/>
<gene>
    <name evidence="2" type="ORF">DC094_10015</name>
</gene>
<accession>A0A2V1GVB6</accession>
<organism evidence="2 3">
    <name type="scientific">Pelagibaculum spongiae</name>
    <dbReference type="NCBI Taxonomy" id="2080658"/>
    <lineage>
        <taxon>Bacteria</taxon>
        <taxon>Pseudomonadati</taxon>
        <taxon>Pseudomonadota</taxon>
        <taxon>Gammaproteobacteria</taxon>
        <taxon>Oceanospirillales</taxon>
        <taxon>Pelagibaculum</taxon>
    </lineage>
</organism>
<sequence>MIGCAQQCMQHASISHTFVFINKSDLSFGFVVIRGERMFGWFSKKKNKAPEQKPVAVEVKSVAPGTGISFKPDLIKKYSSDHQELLGLYGQVAEKLQQQEFSAIPALLKRLQDALRAHLLDENLNFYIYMQHCYKADEDNLELISEYRREMTDIGRTAFSFLKQYGEPGADVSSAEFRSVFDQIGEVLTRRIDAEENYLYPLYRHPDEFAVL</sequence>
<name>A0A2V1GVB6_9GAMM</name>
<comment type="caution">
    <text evidence="2">The sequence shown here is derived from an EMBL/GenBank/DDBJ whole genome shotgun (WGS) entry which is preliminary data.</text>
</comment>